<evidence type="ECO:0008006" key="4">
    <source>
        <dbReference type="Google" id="ProtNLM"/>
    </source>
</evidence>
<keyword evidence="2" id="KW-0472">Membrane</keyword>
<proteinExistence type="predicted"/>
<evidence type="ECO:0000313" key="3">
    <source>
        <dbReference type="EMBL" id="CEO53685.1"/>
    </source>
</evidence>
<dbReference type="InterPro" id="IPR021840">
    <property type="entry name" value="DUF3433"/>
</dbReference>
<protein>
    <recommendedName>
        <fullName evidence="4">Spray</fullName>
    </recommendedName>
</protein>
<sequence length="865" mass="95769">MAYLNSVSKEPMRDDPNHHLTHRASNISALSDFDSNPYDAPVHTLIPRESMVSLDSRRGQYTSAETYGSSYSPHTTPPTPSWTGSWSNQYGSGYSPVGDSNGQPFRSGSKKLGRKTSLVAHLKRSAPQTIDEEEYDLSLLGSAAPMGSAPVQHDTIHEEGAVFDLTASLGPMSPHDEAFVQMLQKQEAQGQLTGGIGEGFKPEVVVRDTELLPQTTTAQRSFSQSFSSRMSRMTSKRLGRSESIRAAGQDRANKRGEVIQVIMEEDGAGDGDGDGDGAAAGADLSSMEGPIGIAPVDSRRSTLYDQNGQTRVFYPQPNWKPFPMCWPWLMMLVFLSVGLAAMQEVLYQKYNKSNPLVSFDSPEKVPGWLYIMIKFGPTLIAVIYGVLWQFTDFEVRRLEAYYQMSKPEGALAAESINVDYVTSFSFWRPFRALKVGHYAVALSSVSATFAASLVPTFASASLVLTPDRRQRIAHPETEKVIAFSPVWSRLLTSVLGVCAVGACILFYILQRRRSGLSADVQGIAGLASMAVVSHILMDFKDMDTATPKDIHHKLKHHRYILRNSSLAPDVDNPPSSQERDKYRDIHLSNNPHPLSLRPAGGVPFIIGLLLFMGFVPAFLFSAADIVTDKAPWAVTALAVCLKLSWNAMDTAVRMMEPYYILSRRHAHPKTLTLDYTALPFGYLPLRALFNGHLLMFFVGSGSVMAEFLTVLVTGLATVDGKGFLNGMMTSGREEAVKSGLETIRSFYFLFGLTMFTLLYMTIVATIVFVRRRHPFLPRQPNTIASTLAFIHQSKMLYTFVGTWKFSAAQMAKKLDTDVTYGLGWFIGRDGQTHCGVDQEELLTNYKHGVDVSKRNEPWNTQWDVL</sequence>
<keyword evidence="2" id="KW-0812">Transmembrane</keyword>
<dbReference type="PANTHER" id="PTHR37544">
    <property type="entry name" value="SPRAY-RELATED"/>
    <property type="match status" value="1"/>
</dbReference>
<name>A0A0B7KFK2_BIOOC</name>
<organism evidence="3">
    <name type="scientific">Bionectria ochroleuca</name>
    <name type="common">Gliocladium roseum</name>
    <dbReference type="NCBI Taxonomy" id="29856"/>
    <lineage>
        <taxon>Eukaryota</taxon>
        <taxon>Fungi</taxon>
        <taxon>Dikarya</taxon>
        <taxon>Ascomycota</taxon>
        <taxon>Pezizomycotina</taxon>
        <taxon>Sordariomycetes</taxon>
        <taxon>Hypocreomycetidae</taxon>
        <taxon>Hypocreales</taxon>
        <taxon>Bionectriaceae</taxon>
        <taxon>Clonostachys</taxon>
    </lineage>
</organism>
<dbReference type="PANTHER" id="PTHR37544:SF3">
    <property type="entry name" value="SPRAY"/>
    <property type="match status" value="1"/>
</dbReference>
<feature type="transmembrane region" description="Helical" evidence="2">
    <location>
        <begin position="693"/>
        <end position="718"/>
    </location>
</feature>
<feature type="region of interest" description="Disordered" evidence="1">
    <location>
        <begin position="1"/>
        <end position="20"/>
    </location>
</feature>
<keyword evidence="2" id="KW-1133">Transmembrane helix</keyword>
<feature type="transmembrane region" description="Helical" evidence="2">
    <location>
        <begin position="520"/>
        <end position="539"/>
    </location>
</feature>
<dbReference type="Pfam" id="PF11915">
    <property type="entry name" value="DUF3433"/>
    <property type="match status" value="2"/>
</dbReference>
<feature type="transmembrane region" description="Helical" evidence="2">
    <location>
        <begin position="326"/>
        <end position="347"/>
    </location>
</feature>
<feature type="transmembrane region" description="Helical" evidence="2">
    <location>
        <begin position="602"/>
        <end position="623"/>
    </location>
</feature>
<feature type="transmembrane region" description="Helical" evidence="2">
    <location>
        <begin position="746"/>
        <end position="769"/>
    </location>
</feature>
<dbReference type="EMBL" id="CDPU01000037">
    <property type="protein sequence ID" value="CEO53685.1"/>
    <property type="molecule type" value="Genomic_DNA"/>
</dbReference>
<accession>A0A0B7KFK2</accession>
<feature type="transmembrane region" description="Helical" evidence="2">
    <location>
        <begin position="368"/>
        <end position="390"/>
    </location>
</feature>
<evidence type="ECO:0000256" key="1">
    <source>
        <dbReference type="SAM" id="MobiDB-lite"/>
    </source>
</evidence>
<reference evidence="3" key="1">
    <citation type="submission" date="2015-01" db="EMBL/GenBank/DDBJ databases">
        <authorList>
            <person name="Durling Mikael"/>
        </authorList>
    </citation>
    <scope>NUCLEOTIDE SEQUENCE</scope>
</reference>
<gene>
    <name evidence="3" type="ORF">BN869_000009743_1</name>
</gene>
<dbReference type="AlphaFoldDB" id="A0A0B7KFK2"/>
<feature type="transmembrane region" description="Helical" evidence="2">
    <location>
        <begin position="486"/>
        <end position="508"/>
    </location>
</feature>
<feature type="compositionally biased region" description="Low complexity" evidence="1">
    <location>
        <begin position="216"/>
        <end position="233"/>
    </location>
</feature>
<evidence type="ECO:0000256" key="2">
    <source>
        <dbReference type="SAM" id="Phobius"/>
    </source>
</evidence>
<feature type="region of interest" description="Disordered" evidence="1">
    <location>
        <begin position="216"/>
        <end position="250"/>
    </location>
</feature>
<feature type="transmembrane region" description="Helical" evidence="2">
    <location>
        <begin position="438"/>
        <end position="465"/>
    </location>
</feature>